<proteinExistence type="predicted"/>
<dbReference type="AlphaFoldDB" id="A0A8H7RAZ0"/>
<gene>
    <name evidence="1" type="ORF">INT47_007310</name>
</gene>
<dbReference type="Proteomes" id="UP000603453">
    <property type="component" value="Unassembled WGS sequence"/>
</dbReference>
<comment type="caution">
    <text evidence="1">The sequence shown here is derived from an EMBL/GenBank/DDBJ whole genome shotgun (WGS) entry which is preliminary data.</text>
</comment>
<evidence type="ECO:0000313" key="2">
    <source>
        <dbReference type="Proteomes" id="UP000603453"/>
    </source>
</evidence>
<dbReference type="EMBL" id="JAEPRD010000031">
    <property type="protein sequence ID" value="KAG2206296.1"/>
    <property type="molecule type" value="Genomic_DNA"/>
</dbReference>
<reference evidence="1" key="1">
    <citation type="submission" date="2020-12" db="EMBL/GenBank/DDBJ databases">
        <title>Metabolic potential, ecology and presence of endohyphal bacteria is reflected in genomic diversity of Mucoromycotina.</title>
        <authorList>
            <person name="Muszewska A."/>
            <person name="Okrasinska A."/>
            <person name="Steczkiewicz K."/>
            <person name="Drgas O."/>
            <person name="Orlowska M."/>
            <person name="Perlinska-Lenart U."/>
            <person name="Aleksandrzak-Piekarczyk T."/>
            <person name="Szatraj K."/>
            <person name="Zielenkiewicz U."/>
            <person name="Pilsyk S."/>
            <person name="Malc E."/>
            <person name="Mieczkowski P."/>
            <person name="Kruszewska J.S."/>
            <person name="Biernat P."/>
            <person name="Pawlowska J."/>
        </authorList>
    </citation>
    <scope>NUCLEOTIDE SEQUENCE</scope>
    <source>
        <strain evidence="1">WA0000017839</strain>
    </source>
</reference>
<evidence type="ECO:0000313" key="1">
    <source>
        <dbReference type="EMBL" id="KAG2206296.1"/>
    </source>
</evidence>
<name>A0A8H7RAZ0_9FUNG</name>
<protein>
    <submittedName>
        <fullName evidence="1">Uncharacterized protein</fullName>
    </submittedName>
</protein>
<sequence>MGRVVKCNPADNELCTGENGHVKHSEGNHEKKRAPSTHFVERVTSIPLIKDSVSKAQDIANKTALGRFTLSQMNSTLNNLSDYASKSEPMQNYYKQYVASHVQKADEFGCKSLDVIQTKIPIMNQPTSDIYQNVINKPRHELIGQAKIKLDSTISTVTYPAHVVIRETNKQLGICVDSFEGVIDKYLPTDEKKDIQVKQSEENQVVRVYDILSDASRRLTHLVTKTLPTSRGDLSVIAENNTMLQNLTSQIRLVQETLVQSVSVYGNLVQEKLPTTVTTKAQKTSELFAHVSITINDQLSQLVDYVKTQPDLVKQKLHTLIETTKSQFGALQQEFARQDISYVVKVKHVAGSIGDQILPLLQQLSSQLEAYSELTREKIKHELNVPLHYFGLNQKIHTQ</sequence>
<organism evidence="1 2">
    <name type="scientific">Mucor saturninus</name>
    <dbReference type="NCBI Taxonomy" id="64648"/>
    <lineage>
        <taxon>Eukaryota</taxon>
        <taxon>Fungi</taxon>
        <taxon>Fungi incertae sedis</taxon>
        <taxon>Mucoromycota</taxon>
        <taxon>Mucoromycotina</taxon>
        <taxon>Mucoromycetes</taxon>
        <taxon>Mucorales</taxon>
        <taxon>Mucorineae</taxon>
        <taxon>Mucoraceae</taxon>
        <taxon>Mucor</taxon>
    </lineage>
</organism>
<dbReference type="OrthoDB" id="376826at2759"/>
<accession>A0A8H7RAZ0</accession>
<keyword evidence="2" id="KW-1185">Reference proteome</keyword>